<keyword evidence="7" id="KW-1185">Reference proteome</keyword>
<feature type="domain" description="CCHC-type" evidence="5">
    <location>
        <begin position="153"/>
        <end position="168"/>
    </location>
</feature>
<organism evidence="6 7">
    <name type="scientific">Acanthosepion pharaonis</name>
    <name type="common">Pharaoh cuttlefish</name>
    <name type="synonym">Sepia pharaonis</name>
    <dbReference type="NCBI Taxonomy" id="158019"/>
    <lineage>
        <taxon>Eukaryota</taxon>
        <taxon>Metazoa</taxon>
        <taxon>Spiralia</taxon>
        <taxon>Lophotrochozoa</taxon>
        <taxon>Mollusca</taxon>
        <taxon>Cephalopoda</taxon>
        <taxon>Coleoidea</taxon>
        <taxon>Decapodiformes</taxon>
        <taxon>Sepiida</taxon>
        <taxon>Sepiina</taxon>
        <taxon>Sepiidae</taxon>
        <taxon>Acanthosepion</taxon>
    </lineage>
</organism>
<dbReference type="OrthoDB" id="8190062at2759"/>
<dbReference type="GO" id="GO:0003676">
    <property type="term" value="F:nucleic acid binding"/>
    <property type="evidence" value="ECO:0007669"/>
    <property type="project" value="InterPro"/>
</dbReference>
<reference evidence="6" key="1">
    <citation type="submission" date="2021-01" db="EMBL/GenBank/DDBJ databases">
        <authorList>
            <person name="Li R."/>
            <person name="Bekaert M."/>
        </authorList>
    </citation>
    <scope>NUCLEOTIDE SEQUENCE</scope>
    <source>
        <strain evidence="6">Farmed</strain>
    </source>
</reference>
<keyword evidence="4" id="KW-0812">Transmembrane</keyword>
<dbReference type="InterPro" id="IPR029055">
    <property type="entry name" value="Ntn_hydrolases_N"/>
</dbReference>
<dbReference type="PROSITE" id="PS50158">
    <property type="entry name" value="ZF_CCHC"/>
    <property type="match status" value="1"/>
</dbReference>
<dbReference type="GO" id="GO:0008270">
    <property type="term" value="F:zinc ion binding"/>
    <property type="evidence" value="ECO:0007669"/>
    <property type="project" value="UniProtKB-KW"/>
</dbReference>
<keyword evidence="6" id="KW-0328">Glycosyltransferase</keyword>
<keyword evidence="3" id="KW-0479">Metal-binding</keyword>
<dbReference type="AlphaFoldDB" id="A0A812CGY6"/>
<dbReference type="InterPro" id="IPR036875">
    <property type="entry name" value="Znf_CCHC_sf"/>
</dbReference>
<proteinExistence type="predicted"/>
<dbReference type="EMBL" id="CAHIKZ030001531">
    <property type="protein sequence ID" value="CAE1267246.1"/>
    <property type="molecule type" value="Genomic_DNA"/>
</dbReference>
<evidence type="ECO:0000313" key="7">
    <source>
        <dbReference type="Proteomes" id="UP000597762"/>
    </source>
</evidence>
<dbReference type="Proteomes" id="UP000597762">
    <property type="component" value="Unassembled WGS sequence"/>
</dbReference>
<protein>
    <submittedName>
        <fullName evidence="6">PurF</fullName>
        <ecNumber evidence="6">2.4.2.14</ecNumber>
    </submittedName>
</protein>
<keyword evidence="4" id="KW-1133">Transmembrane helix</keyword>
<dbReference type="GO" id="GO:0004044">
    <property type="term" value="F:amidophosphoribosyltransferase activity"/>
    <property type="evidence" value="ECO:0007669"/>
    <property type="project" value="UniProtKB-EC"/>
</dbReference>
<evidence type="ECO:0000256" key="4">
    <source>
        <dbReference type="SAM" id="Phobius"/>
    </source>
</evidence>
<gene>
    <name evidence="6" type="ORF">SPHA_35524</name>
</gene>
<dbReference type="PANTHER" id="PTHR11907">
    <property type="entry name" value="AMIDOPHOSPHORIBOSYLTRANSFERASE"/>
    <property type="match status" value="1"/>
</dbReference>
<dbReference type="Gene3D" id="3.60.20.10">
    <property type="entry name" value="Glutamine Phosphoribosylpyrophosphate, subunit 1, domain 1"/>
    <property type="match status" value="1"/>
</dbReference>
<feature type="transmembrane region" description="Helical" evidence="4">
    <location>
        <begin position="12"/>
        <end position="35"/>
    </location>
</feature>
<dbReference type="Gene3D" id="4.10.60.10">
    <property type="entry name" value="Zinc finger, CCHC-type"/>
    <property type="match status" value="1"/>
</dbReference>
<comment type="caution">
    <text evidence="6">The sequence shown here is derived from an EMBL/GenBank/DDBJ whole genome shotgun (WGS) entry which is preliminary data.</text>
</comment>
<dbReference type="SUPFAM" id="SSF57756">
    <property type="entry name" value="Retrovirus zinc finger-like domains"/>
    <property type="match status" value="1"/>
</dbReference>
<accession>A0A812CGY6</accession>
<dbReference type="SUPFAM" id="SSF56235">
    <property type="entry name" value="N-terminal nucleophile aminohydrolases (Ntn hydrolases)"/>
    <property type="match status" value="1"/>
</dbReference>
<evidence type="ECO:0000256" key="3">
    <source>
        <dbReference type="PROSITE-ProRule" id="PRU00047"/>
    </source>
</evidence>
<keyword evidence="4" id="KW-0472">Membrane</keyword>
<evidence type="ECO:0000313" key="6">
    <source>
        <dbReference type="EMBL" id="CAE1267246.1"/>
    </source>
</evidence>
<dbReference type="InterPro" id="IPR001878">
    <property type="entry name" value="Znf_CCHC"/>
</dbReference>
<dbReference type="EC" id="2.4.2.14" evidence="6"/>
<dbReference type="Pfam" id="PF00098">
    <property type="entry name" value="zf-CCHC"/>
    <property type="match status" value="1"/>
</dbReference>
<dbReference type="SMART" id="SM00343">
    <property type="entry name" value="ZnF_C2HC"/>
    <property type="match status" value="1"/>
</dbReference>
<name>A0A812CGY6_ACAPH</name>
<evidence type="ECO:0000256" key="1">
    <source>
        <dbReference type="ARBA" id="ARBA00022679"/>
    </source>
</evidence>
<keyword evidence="3" id="KW-0863">Zinc-finger</keyword>
<evidence type="ECO:0000259" key="5">
    <source>
        <dbReference type="PROSITE" id="PS50158"/>
    </source>
</evidence>
<evidence type="ECO:0000256" key="2">
    <source>
        <dbReference type="ARBA" id="ARBA00022962"/>
    </source>
</evidence>
<sequence>MLNHVDDVFSSFFFLPICSPSGWLVSLCLLNFLCFHREWPPPPKSTNLDVPHIICLGLVGLQHRGQESAGIVTSYGREMEFVQKKGMGLVNTIFTEQDMLRMRGNLGIGELLARTRVLTATKDESQDVVATVCPPRSDGASPTKSGPLTSGTCFRCSVKGHIAKDCQKHRTRCY</sequence>
<keyword evidence="2" id="KW-0315">Glutamine amidotransferase</keyword>
<keyword evidence="1 6" id="KW-0808">Transferase</keyword>
<keyword evidence="3" id="KW-0862">Zinc</keyword>